<feature type="compositionally biased region" description="Acidic residues" evidence="1">
    <location>
        <begin position="54"/>
        <end position="75"/>
    </location>
</feature>
<proteinExistence type="predicted"/>
<organism evidence="3 4">
    <name type="scientific">Prymnesium parvum</name>
    <name type="common">Toxic golden alga</name>
    <dbReference type="NCBI Taxonomy" id="97485"/>
    <lineage>
        <taxon>Eukaryota</taxon>
        <taxon>Haptista</taxon>
        <taxon>Haptophyta</taxon>
        <taxon>Prymnesiophyceae</taxon>
        <taxon>Prymnesiales</taxon>
        <taxon>Prymnesiaceae</taxon>
        <taxon>Prymnesium</taxon>
    </lineage>
</organism>
<dbReference type="InterPro" id="IPR002048">
    <property type="entry name" value="EF_hand_dom"/>
</dbReference>
<comment type="caution">
    <text evidence="3">The sequence shown here is derived from an EMBL/GenBank/DDBJ whole genome shotgun (WGS) entry which is preliminary data.</text>
</comment>
<dbReference type="GO" id="GO:0005509">
    <property type="term" value="F:calcium ion binding"/>
    <property type="evidence" value="ECO:0007669"/>
    <property type="project" value="InterPro"/>
</dbReference>
<sequence>MEADSSEDERRAIALSLSDAAARPRRAAAQRAVNLIVEQAAPKLEPLGVGSDASEGEEAEDDGGEEEGGEEESEVESARGPPLSAYELQRQQNIASNREQLALLGLLPPETPAATPRASNKAHAPRRRESTERTRVQPKRARSSAPAIGSSRASAKLAASKPVRRQQKEVLVDTTSDSAEEDEVEEGSKPTVGLDDAERLQLGGIFHIIRHGFQRGHELAKEQVMPQPDELIRPVELSRVSAELQLSTDFDCAALVDLFDPEGKGALTFEDFCRVAQQVQLESFLGT</sequence>
<dbReference type="AlphaFoldDB" id="A0AB34J511"/>
<name>A0AB34J511_PRYPA</name>
<reference evidence="3 4" key="1">
    <citation type="journal article" date="2024" name="Science">
        <title>Giant polyketide synthase enzymes in the biosynthesis of giant marine polyether toxins.</title>
        <authorList>
            <person name="Fallon T.R."/>
            <person name="Shende V.V."/>
            <person name="Wierzbicki I.H."/>
            <person name="Pendleton A.L."/>
            <person name="Watervoot N.F."/>
            <person name="Auber R.P."/>
            <person name="Gonzalez D.J."/>
            <person name="Wisecaver J.H."/>
            <person name="Moore B.S."/>
        </authorList>
    </citation>
    <scope>NUCLEOTIDE SEQUENCE [LARGE SCALE GENOMIC DNA]</scope>
    <source>
        <strain evidence="3 4">12B1</strain>
    </source>
</reference>
<gene>
    <name evidence="3" type="ORF">AB1Y20_005140</name>
</gene>
<keyword evidence="4" id="KW-1185">Reference proteome</keyword>
<accession>A0AB34J511</accession>
<feature type="compositionally biased region" description="Low complexity" evidence="1">
    <location>
        <begin position="150"/>
        <end position="161"/>
    </location>
</feature>
<evidence type="ECO:0000313" key="4">
    <source>
        <dbReference type="Proteomes" id="UP001515480"/>
    </source>
</evidence>
<protein>
    <recommendedName>
        <fullName evidence="2">EF-hand domain-containing protein</fullName>
    </recommendedName>
</protein>
<feature type="compositionally biased region" description="Polar residues" evidence="1">
    <location>
        <begin position="89"/>
        <end position="99"/>
    </location>
</feature>
<evidence type="ECO:0000313" key="3">
    <source>
        <dbReference type="EMBL" id="KAL1511855.1"/>
    </source>
</evidence>
<evidence type="ECO:0000256" key="1">
    <source>
        <dbReference type="SAM" id="MobiDB-lite"/>
    </source>
</evidence>
<feature type="domain" description="EF-hand" evidence="2">
    <location>
        <begin position="247"/>
        <end position="282"/>
    </location>
</feature>
<evidence type="ECO:0000259" key="2">
    <source>
        <dbReference type="PROSITE" id="PS50222"/>
    </source>
</evidence>
<feature type="region of interest" description="Disordered" evidence="1">
    <location>
        <begin position="38"/>
        <end position="191"/>
    </location>
</feature>
<dbReference type="PROSITE" id="PS50222">
    <property type="entry name" value="EF_HAND_2"/>
    <property type="match status" value="1"/>
</dbReference>
<dbReference type="EMBL" id="JBGBPQ010000013">
    <property type="protein sequence ID" value="KAL1511855.1"/>
    <property type="molecule type" value="Genomic_DNA"/>
</dbReference>
<dbReference type="Proteomes" id="UP001515480">
    <property type="component" value="Unassembled WGS sequence"/>
</dbReference>